<dbReference type="SUPFAM" id="SSF53328">
    <property type="entry name" value="Formyltransferase"/>
    <property type="match status" value="1"/>
</dbReference>
<keyword evidence="2 6" id="KW-0808">Transferase</keyword>
<feature type="domain" description="Formyl transferase N-terminal" evidence="7">
    <location>
        <begin position="10"/>
        <end position="190"/>
    </location>
</feature>
<evidence type="ECO:0000313" key="8">
    <source>
        <dbReference type="EMBL" id="MBT9145521.1"/>
    </source>
</evidence>
<comment type="catalytic activity">
    <reaction evidence="5 6">
        <text>N(1)-(5-phospho-beta-D-ribosyl)glycinamide + (6R)-10-formyltetrahydrofolate = N(2)-formyl-N(1)-(5-phospho-beta-D-ribosyl)glycinamide + (6S)-5,6,7,8-tetrahydrofolate + H(+)</text>
        <dbReference type="Rhea" id="RHEA:15053"/>
        <dbReference type="ChEBI" id="CHEBI:15378"/>
        <dbReference type="ChEBI" id="CHEBI:57453"/>
        <dbReference type="ChEBI" id="CHEBI:143788"/>
        <dbReference type="ChEBI" id="CHEBI:147286"/>
        <dbReference type="ChEBI" id="CHEBI:195366"/>
        <dbReference type="EC" id="2.1.2.2"/>
    </reaction>
</comment>
<dbReference type="CDD" id="cd08645">
    <property type="entry name" value="FMT_core_GART"/>
    <property type="match status" value="1"/>
</dbReference>
<feature type="binding site" evidence="6">
    <location>
        <position position="73"/>
    </location>
    <ligand>
        <name>(6R)-10-formyltetrahydrofolate</name>
        <dbReference type="ChEBI" id="CHEBI:195366"/>
    </ligand>
</feature>
<proteinExistence type="inferred from homology"/>
<comment type="pathway">
    <text evidence="1 6">Purine metabolism; IMP biosynthesis via de novo pathway; N(2)-formyl-N(1)-(5-phospho-D-ribosyl)glycinamide from N(1)-(5-phospho-D-ribosyl)glycinamide (10-formyl THF route): step 1/1.</text>
</comment>
<dbReference type="HAMAP" id="MF_01930">
    <property type="entry name" value="PurN"/>
    <property type="match status" value="1"/>
</dbReference>
<gene>
    <name evidence="6 8" type="primary">purN</name>
    <name evidence="8" type="ORF">DDT42_01393</name>
</gene>
<feature type="binding site" evidence="6">
    <location>
        <begin position="19"/>
        <end position="21"/>
    </location>
    <ligand>
        <name>N(1)-(5-phospho-beta-D-ribosyl)glycinamide</name>
        <dbReference type="ChEBI" id="CHEBI:143788"/>
    </ligand>
</feature>
<evidence type="ECO:0000256" key="4">
    <source>
        <dbReference type="ARBA" id="ARBA00038440"/>
    </source>
</evidence>
<comment type="caution">
    <text evidence="8">The sequence shown here is derived from an EMBL/GenBank/DDBJ whole genome shotgun (WGS) entry which is preliminary data.</text>
</comment>
<organism evidence="8 9">
    <name type="scientific">Psychracetigena formicireducens</name>
    <dbReference type="NCBI Taxonomy" id="2986056"/>
    <lineage>
        <taxon>Bacteria</taxon>
        <taxon>Bacillati</taxon>
        <taxon>Candidatus Lithacetigenota</taxon>
        <taxon>Candidatus Psychracetigena</taxon>
    </lineage>
</organism>
<accession>A0A9E2BIX2</accession>
<dbReference type="InterPro" id="IPR036477">
    <property type="entry name" value="Formyl_transf_N_sf"/>
</dbReference>
<evidence type="ECO:0000313" key="9">
    <source>
        <dbReference type="Proteomes" id="UP000811545"/>
    </source>
</evidence>
<dbReference type="Pfam" id="PF00551">
    <property type="entry name" value="Formyl_trans_N"/>
    <property type="match status" value="1"/>
</dbReference>
<dbReference type="InterPro" id="IPR004607">
    <property type="entry name" value="GART"/>
</dbReference>
<dbReference type="InterPro" id="IPR001555">
    <property type="entry name" value="GART_AS"/>
</dbReference>
<evidence type="ECO:0000256" key="5">
    <source>
        <dbReference type="ARBA" id="ARBA00047664"/>
    </source>
</evidence>
<evidence type="ECO:0000256" key="2">
    <source>
        <dbReference type="ARBA" id="ARBA00022679"/>
    </source>
</evidence>
<dbReference type="Proteomes" id="UP000811545">
    <property type="component" value="Unassembled WGS sequence"/>
</dbReference>
<comment type="similarity">
    <text evidence="4 6">Belongs to the GART family.</text>
</comment>
<protein>
    <recommendedName>
        <fullName evidence="6">Phosphoribosylglycinamide formyltransferase</fullName>
        <ecNumber evidence="6">2.1.2.2</ecNumber>
    </recommendedName>
    <alternativeName>
        <fullName evidence="6">5'-phosphoribosylglycinamide transformylase</fullName>
    </alternativeName>
    <alternativeName>
        <fullName evidence="6">GAR transformylase</fullName>
        <shortName evidence="6">GART</shortName>
    </alternativeName>
</protein>
<dbReference type="NCBIfam" id="TIGR00639">
    <property type="entry name" value="PurN"/>
    <property type="match status" value="1"/>
</dbReference>
<feature type="site" description="Raises pKa of active site His" evidence="6">
    <location>
        <position position="153"/>
    </location>
</feature>
<dbReference type="PROSITE" id="PS00373">
    <property type="entry name" value="GART"/>
    <property type="match status" value="1"/>
</dbReference>
<keyword evidence="3 6" id="KW-0658">Purine biosynthesis</keyword>
<dbReference type="PANTHER" id="PTHR43369">
    <property type="entry name" value="PHOSPHORIBOSYLGLYCINAMIDE FORMYLTRANSFERASE"/>
    <property type="match status" value="1"/>
</dbReference>
<name>A0A9E2BIX2_PSYF1</name>
<feature type="binding site" evidence="6">
    <location>
        <position position="115"/>
    </location>
    <ligand>
        <name>(6R)-10-formyltetrahydrofolate</name>
        <dbReference type="ChEBI" id="CHEBI:195366"/>
    </ligand>
</feature>
<dbReference type="FunFam" id="3.40.50.170:FF:000007">
    <property type="entry name" value="Phosphoribosylglycinamide formyltransferase"/>
    <property type="match status" value="1"/>
</dbReference>
<dbReference type="GO" id="GO:0006189">
    <property type="term" value="P:'de novo' IMP biosynthetic process"/>
    <property type="evidence" value="ECO:0007669"/>
    <property type="project" value="UniProtKB-UniRule"/>
</dbReference>
<evidence type="ECO:0000259" key="7">
    <source>
        <dbReference type="Pfam" id="PF00551"/>
    </source>
</evidence>
<comment type="function">
    <text evidence="6">Catalyzes the transfer of a formyl group from 10-formyltetrahydrofolate to 5-phospho-ribosyl-glycinamide (GAR), producing 5-phospho-ribosyl-N-formylglycinamide (FGAR) and tetrahydrofolate.</text>
</comment>
<reference evidence="8 9" key="1">
    <citation type="journal article" date="2021" name="bioRxiv">
        <title>Unique metabolic strategies in Hadean analogues reveal hints for primordial physiology.</title>
        <authorList>
            <person name="Nobu M.K."/>
            <person name="Nakai R."/>
            <person name="Tamazawa S."/>
            <person name="Mori H."/>
            <person name="Toyoda A."/>
            <person name="Ijiri A."/>
            <person name="Suzuki S."/>
            <person name="Kurokawa K."/>
            <person name="Kamagata Y."/>
            <person name="Tamaki H."/>
        </authorList>
    </citation>
    <scope>NUCLEOTIDE SEQUENCE [LARGE SCALE GENOMIC DNA]</scope>
    <source>
        <strain evidence="8">BS525</strain>
    </source>
</reference>
<evidence type="ECO:0000256" key="3">
    <source>
        <dbReference type="ARBA" id="ARBA00022755"/>
    </source>
</evidence>
<feature type="binding site" evidence="6">
    <location>
        <begin position="98"/>
        <end position="101"/>
    </location>
    <ligand>
        <name>(6R)-10-formyltetrahydrofolate</name>
        <dbReference type="ChEBI" id="CHEBI:195366"/>
    </ligand>
</feature>
<feature type="active site" description="Proton donor" evidence="6">
    <location>
        <position position="117"/>
    </location>
</feature>
<dbReference type="AlphaFoldDB" id="A0A9E2BIX2"/>
<dbReference type="GO" id="GO:0005829">
    <property type="term" value="C:cytosol"/>
    <property type="evidence" value="ECO:0007669"/>
    <property type="project" value="TreeGrafter"/>
</dbReference>
<dbReference type="EC" id="2.1.2.2" evidence="6"/>
<evidence type="ECO:0000256" key="6">
    <source>
        <dbReference type="HAMAP-Rule" id="MF_01930"/>
    </source>
</evidence>
<evidence type="ECO:0000256" key="1">
    <source>
        <dbReference type="ARBA" id="ARBA00005054"/>
    </source>
</evidence>
<dbReference type="Gene3D" id="3.40.50.170">
    <property type="entry name" value="Formyl transferase, N-terminal domain"/>
    <property type="match status" value="1"/>
</dbReference>
<dbReference type="PANTHER" id="PTHR43369:SF2">
    <property type="entry name" value="PHOSPHORIBOSYLGLYCINAMIDE FORMYLTRANSFERASE"/>
    <property type="match status" value="1"/>
</dbReference>
<dbReference type="InterPro" id="IPR002376">
    <property type="entry name" value="Formyl_transf_N"/>
</dbReference>
<dbReference type="GO" id="GO:0004644">
    <property type="term" value="F:phosphoribosylglycinamide formyltransferase activity"/>
    <property type="evidence" value="ECO:0007669"/>
    <property type="project" value="UniProtKB-UniRule"/>
</dbReference>
<sequence length="210" mass="23584">MTPKLTPKFRIAVLASGSGSNLQAILEAIDSGDLEDGRVALVVSDKKNAFALERARQRTIPTIFFNPRNYLSREDMDRDIVETLNKNQIDLVVLAGYMRLLTPLFINAFKDRILNIHPALLPSFPGEQGVVDALKYGVKVSGCTIHFVDEGVDTGPIIMQEAVPVYTNDTEETLHQRIQVLEHKLYPRVINLFLKGKIKIQGRRCIVDEK</sequence>
<dbReference type="EMBL" id="QLTW01000107">
    <property type="protein sequence ID" value="MBT9145521.1"/>
    <property type="molecule type" value="Genomic_DNA"/>
</dbReference>